<dbReference type="Pfam" id="PF12804">
    <property type="entry name" value="NTP_transf_3"/>
    <property type="match status" value="1"/>
</dbReference>
<dbReference type="SUPFAM" id="SSF53448">
    <property type="entry name" value="Nucleotide-diphospho-sugar transferases"/>
    <property type="match status" value="1"/>
</dbReference>
<feature type="domain" description="MobA-like NTP transferase" evidence="2">
    <location>
        <begin position="23"/>
        <end position="131"/>
    </location>
</feature>
<evidence type="ECO:0000313" key="3">
    <source>
        <dbReference type="EMBL" id="QZD88169.1"/>
    </source>
</evidence>
<keyword evidence="1" id="KW-0460">Magnesium</keyword>
<keyword evidence="4" id="KW-1185">Reference proteome</keyword>
<reference evidence="3 4" key="1">
    <citation type="submission" date="2021-08" db="EMBL/GenBank/DDBJ databases">
        <title>Comparative Genomics Analysis of the Genus Qipengyuania Reveals Extensive Genetic Diversity and Metabolic Versatility, Including the Description of Fifteen Novel Species.</title>
        <authorList>
            <person name="Liu Y."/>
        </authorList>
    </citation>
    <scope>NUCLEOTIDE SEQUENCE [LARGE SCALE GENOMIC DNA]</scope>
    <source>
        <strain evidence="3 4">1XM2-8</strain>
    </source>
</reference>
<dbReference type="Proteomes" id="UP000824280">
    <property type="component" value="Chromosome"/>
</dbReference>
<protein>
    <submittedName>
        <fullName evidence="3">Nucleotidyltransferase family protein</fullName>
    </submittedName>
</protein>
<dbReference type="RefSeq" id="WP_221423701.1">
    <property type="nucleotide sequence ID" value="NZ_CP081297.1"/>
</dbReference>
<organism evidence="3 4">
    <name type="scientific">Qipengyuania psychrotolerans</name>
    <dbReference type="NCBI Taxonomy" id="2867238"/>
    <lineage>
        <taxon>Bacteria</taxon>
        <taxon>Pseudomonadati</taxon>
        <taxon>Pseudomonadota</taxon>
        <taxon>Alphaproteobacteria</taxon>
        <taxon>Sphingomonadales</taxon>
        <taxon>Erythrobacteraceae</taxon>
        <taxon>Qipengyuania</taxon>
    </lineage>
</organism>
<dbReference type="EMBL" id="CP081297">
    <property type="protein sequence ID" value="QZD88169.1"/>
    <property type="molecule type" value="Genomic_DNA"/>
</dbReference>
<dbReference type="Gene3D" id="3.90.550.10">
    <property type="entry name" value="Spore Coat Polysaccharide Biosynthesis Protein SpsA, Chain A"/>
    <property type="match status" value="1"/>
</dbReference>
<dbReference type="InterPro" id="IPR029044">
    <property type="entry name" value="Nucleotide-diphossugar_trans"/>
</dbReference>
<evidence type="ECO:0000259" key="2">
    <source>
        <dbReference type="Pfam" id="PF12804"/>
    </source>
</evidence>
<evidence type="ECO:0000313" key="4">
    <source>
        <dbReference type="Proteomes" id="UP000824280"/>
    </source>
</evidence>
<accession>A0ABX8ZKF2</accession>
<sequence length="253" mass="27259">MTFSALVLAGTRPGGDPLAGAEGKPHKALIEIGGIPLLERVVTALKNAGAERIGVSCDHPAVIDLSKRLDVEIMPPGTGPSQSAALAFEAIGSPMVVTTADHALLAAAWIRYLIEQTPADADVGIMLARRDKIEQRLPESRRTYLKFADGSWSGCNLFLLQKPDARKAMDSWQAVEGDRKRPWRIVGRLGLATLMSYATGRLTMKDGIERLGRRMGINAALVEAPDGLAAVDVDKLEDLNDIRRLLEEGAFPS</sequence>
<gene>
    <name evidence="3" type="ORF">K3166_05720</name>
</gene>
<name>A0ABX8ZKF2_9SPHN</name>
<dbReference type="InterPro" id="IPR025877">
    <property type="entry name" value="MobA-like_NTP_Trfase"/>
</dbReference>
<evidence type="ECO:0000256" key="1">
    <source>
        <dbReference type="ARBA" id="ARBA00022842"/>
    </source>
</evidence>
<proteinExistence type="predicted"/>